<reference evidence="2 3" key="1">
    <citation type="submission" date="2006-02" db="EMBL/GenBank/DDBJ databases">
        <authorList>
            <person name="Moran M.A."/>
            <person name="Kjelleberg S."/>
            <person name="Egan S."/>
            <person name="Saunders N."/>
            <person name="Thomas T."/>
            <person name="Ferriera S."/>
            <person name="Johnson J."/>
            <person name="Kravitz S."/>
            <person name="Halpern A."/>
            <person name="Remington K."/>
            <person name="Beeson K."/>
            <person name="Tran B."/>
            <person name="Rogers Y.-H."/>
            <person name="Friedman R."/>
            <person name="Venter J.C."/>
        </authorList>
    </citation>
    <scope>NUCLEOTIDE SEQUENCE [LARGE SCALE GENOMIC DNA]</scope>
    <source>
        <strain evidence="2 3">D2</strain>
    </source>
</reference>
<dbReference type="GO" id="GO:0009446">
    <property type="term" value="P:putrescine biosynthetic process"/>
    <property type="evidence" value="ECO:0007669"/>
    <property type="project" value="InterPro"/>
</dbReference>
<accession>A4CC17</accession>
<dbReference type="eggNOG" id="COG2957">
    <property type="taxonomic scope" value="Bacteria"/>
</dbReference>
<dbReference type="PANTHER" id="PTHR31377">
    <property type="entry name" value="AGMATINE DEIMINASE-RELATED"/>
    <property type="match status" value="1"/>
</dbReference>
<dbReference type="SUPFAM" id="SSF55909">
    <property type="entry name" value="Pentein"/>
    <property type="match status" value="1"/>
</dbReference>
<gene>
    <name evidence="2" type="ORF">PTD2_18820</name>
</gene>
<dbReference type="AlphaFoldDB" id="A4CC17"/>
<keyword evidence="3" id="KW-1185">Reference proteome</keyword>
<name>A4CC17_9GAMM</name>
<dbReference type="STRING" id="87626.PTD2_18820"/>
<comment type="caution">
    <text evidence="2">The sequence shown here is derived from an EMBL/GenBank/DDBJ whole genome shotgun (WGS) entry which is preliminary data.</text>
</comment>
<dbReference type="HOGENOM" id="CLU_037682_0_0_6"/>
<dbReference type="Pfam" id="PF04371">
    <property type="entry name" value="PAD_porph"/>
    <property type="match status" value="1"/>
</dbReference>
<dbReference type="InterPro" id="IPR007466">
    <property type="entry name" value="Peptidyl-Arg-deiminase_porph"/>
</dbReference>
<organism evidence="2 3">
    <name type="scientific">Pseudoalteromonas tunicata D2</name>
    <dbReference type="NCBI Taxonomy" id="87626"/>
    <lineage>
        <taxon>Bacteria</taxon>
        <taxon>Pseudomonadati</taxon>
        <taxon>Pseudomonadota</taxon>
        <taxon>Gammaproteobacteria</taxon>
        <taxon>Alteromonadales</taxon>
        <taxon>Pseudoalteromonadaceae</taxon>
        <taxon>Pseudoalteromonas</taxon>
    </lineage>
</organism>
<evidence type="ECO:0000313" key="2">
    <source>
        <dbReference type="EMBL" id="EAR27904.1"/>
    </source>
</evidence>
<dbReference type="RefSeq" id="WP_009839736.1">
    <property type="nucleotide sequence ID" value="NZ_CH959301.1"/>
</dbReference>
<dbReference type="PANTHER" id="PTHR31377:SF0">
    <property type="entry name" value="AGMATINE DEIMINASE-RELATED"/>
    <property type="match status" value="1"/>
</dbReference>
<dbReference type="Gene3D" id="3.75.10.10">
    <property type="entry name" value="L-arginine/glycine Amidinotransferase, Chain A"/>
    <property type="match status" value="1"/>
</dbReference>
<evidence type="ECO:0008006" key="4">
    <source>
        <dbReference type="Google" id="ProtNLM"/>
    </source>
</evidence>
<dbReference type="Proteomes" id="UP000006201">
    <property type="component" value="Unassembled WGS sequence"/>
</dbReference>
<sequence>MSYTLPAEWALQDAIMFTWPHSETDWAPILADVEPVYLNLCRHILRYQSLVLVVHSESEQARVRALLCEQQLDLSKIQFVITPFEDTWARDHGPITVTNAHGQLKSLDFTFNGWGNKFDASLDNSINQAVFAQVLNPLAQSEQVNFVLEGGAIESNGQGTLLTTGSCLLNTNRNPHLTQAQIEQLLSDTLGISHFLWVNHGHLEGDDTDSHIDTLVRFAPNDTLVYVCCDDPSDSHYHELERMALDVKALRKPDGTAYNLISLPWPSAKCAADGSRLPATYANYLIINGAVLVPTYQDKNDAFALSQIAKAYPEHEIIGVDCLPLIHQFGSLHCISMQLPKGFLR</sequence>
<evidence type="ECO:0000256" key="1">
    <source>
        <dbReference type="ARBA" id="ARBA00022801"/>
    </source>
</evidence>
<proteinExistence type="predicted"/>
<dbReference type="GO" id="GO:0047632">
    <property type="term" value="F:agmatine deiminase activity"/>
    <property type="evidence" value="ECO:0007669"/>
    <property type="project" value="TreeGrafter"/>
</dbReference>
<protein>
    <recommendedName>
        <fullName evidence="4">Agmatine deiminase</fullName>
    </recommendedName>
</protein>
<dbReference type="EMBL" id="AAOH01000005">
    <property type="protein sequence ID" value="EAR27904.1"/>
    <property type="molecule type" value="Genomic_DNA"/>
</dbReference>
<evidence type="ECO:0000313" key="3">
    <source>
        <dbReference type="Proteomes" id="UP000006201"/>
    </source>
</evidence>
<dbReference type="GO" id="GO:0004668">
    <property type="term" value="F:protein-arginine deiminase activity"/>
    <property type="evidence" value="ECO:0007669"/>
    <property type="project" value="InterPro"/>
</dbReference>
<keyword evidence="1" id="KW-0378">Hydrolase</keyword>
<dbReference type="OrthoDB" id="9808013at2"/>